<accession>A0AB38A2P9</accession>
<reference evidence="2 3" key="1">
    <citation type="submission" date="2016-10" db="EMBL/GenBank/DDBJ databases">
        <authorList>
            <person name="Varghese N."/>
            <person name="Submissions S."/>
        </authorList>
    </citation>
    <scope>NUCLEOTIDE SEQUENCE [LARGE SCALE GENOMIC DNA]</scope>
    <source>
        <strain evidence="2 3">DSM 14526</strain>
    </source>
</reference>
<comment type="caution">
    <text evidence="2">The sequence shown here is derived from an EMBL/GenBank/DDBJ whole genome shotgun (WGS) entry which is preliminary data.</text>
</comment>
<evidence type="ECO:0000259" key="1">
    <source>
        <dbReference type="Pfam" id="PF13460"/>
    </source>
</evidence>
<dbReference type="SUPFAM" id="SSF51735">
    <property type="entry name" value="NAD(P)-binding Rossmann-fold domains"/>
    <property type="match status" value="1"/>
</dbReference>
<dbReference type="EMBL" id="FNQH01000004">
    <property type="protein sequence ID" value="SEA68184.1"/>
    <property type="molecule type" value="Genomic_DNA"/>
</dbReference>
<dbReference type="Gene3D" id="3.40.50.720">
    <property type="entry name" value="NAD(P)-binding Rossmann-like Domain"/>
    <property type="match status" value="1"/>
</dbReference>
<gene>
    <name evidence="2" type="ORF">SAMN04488525_104177</name>
</gene>
<name>A0AB38A2P9_9LACT</name>
<dbReference type="RefSeq" id="WP_218131839.1">
    <property type="nucleotide sequence ID" value="NZ_FJNA01000002.1"/>
</dbReference>
<dbReference type="InterPro" id="IPR036291">
    <property type="entry name" value="NAD(P)-bd_dom_sf"/>
</dbReference>
<dbReference type="InterPro" id="IPR016040">
    <property type="entry name" value="NAD(P)-bd_dom"/>
</dbReference>
<dbReference type="PANTHER" id="PTHR47129:SF1">
    <property type="entry name" value="NMRA-LIKE DOMAIN-CONTAINING PROTEIN"/>
    <property type="match status" value="1"/>
</dbReference>
<dbReference type="AlphaFoldDB" id="A0AB38A2P9"/>
<dbReference type="PANTHER" id="PTHR47129">
    <property type="entry name" value="QUINONE OXIDOREDUCTASE 2"/>
    <property type="match status" value="1"/>
</dbReference>
<feature type="domain" description="NAD(P)-binding" evidence="1">
    <location>
        <begin position="7"/>
        <end position="96"/>
    </location>
</feature>
<protein>
    <submittedName>
        <fullName evidence="2">NmrA-like family protein</fullName>
    </submittedName>
</protein>
<evidence type="ECO:0000313" key="3">
    <source>
        <dbReference type="Proteomes" id="UP000199042"/>
    </source>
</evidence>
<sequence length="96" mass="10347">MKLLVTGATRNFGTKVVETLLKTAPANQLSVSVRDPKKAEALSTRGVDVRQGDFDHPETLYAAFAGIDRILLVSADGDNETRIRQHANAVATAKRA</sequence>
<dbReference type="Proteomes" id="UP000199042">
    <property type="component" value="Unassembled WGS sequence"/>
</dbReference>
<organism evidence="2 3">
    <name type="scientific">Trichococcus collinsii</name>
    <dbReference type="NCBI Taxonomy" id="157076"/>
    <lineage>
        <taxon>Bacteria</taxon>
        <taxon>Bacillati</taxon>
        <taxon>Bacillota</taxon>
        <taxon>Bacilli</taxon>
        <taxon>Lactobacillales</taxon>
        <taxon>Carnobacteriaceae</taxon>
        <taxon>Trichococcus</taxon>
    </lineage>
</organism>
<evidence type="ECO:0000313" key="2">
    <source>
        <dbReference type="EMBL" id="SEA68184.1"/>
    </source>
</evidence>
<keyword evidence="3" id="KW-1185">Reference proteome</keyword>
<proteinExistence type="predicted"/>
<dbReference type="InterPro" id="IPR052718">
    <property type="entry name" value="NmrA-type_oxidoreductase"/>
</dbReference>
<dbReference type="Pfam" id="PF13460">
    <property type="entry name" value="NAD_binding_10"/>
    <property type="match status" value="1"/>
</dbReference>